<evidence type="ECO:0000256" key="6">
    <source>
        <dbReference type="SAM" id="Phobius"/>
    </source>
</evidence>
<keyword evidence="3 6" id="KW-0812">Transmembrane</keyword>
<feature type="domain" description="MacB-like periplasmic core" evidence="8">
    <location>
        <begin position="457"/>
        <end position="652"/>
    </location>
</feature>
<feature type="transmembrane region" description="Helical" evidence="6">
    <location>
        <begin position="686"/>
        <end position="710"/>
    </location>
</feature>
<keyword evidence="4 6" id="KW-1133">Transmembrane helix</keyword>
<keyword evidence="10" id="KW-1185">Reference proteome</keyword>
<reference evidence="10" key="1">
    <citation type="submission" date="2016-10" db="EMBL/GenBank/DDBJ databases">
        <authorList>
            <person name="Varghese N."/>
            <person name="Submissions S."/>
        </authorList>
    </citation>
    <scope>NUCLEOTIDE SEQUENCE [LARGE SCALE GENOMIC DNA]</scope>
    <source>
        <strain evidence="10">CGMCC 1.8704</strain>
    </source>
</reference>
<comment type="subcellular location">
    <subcellularLocation>
        <location evidence="1">Cell membrane</location>
        <topology evidence="1">Multi-pass membrane protein</topology>
    </subcellularLocation>
</comment>
<evidence type="ECO:0000259" key="8">
    <source>
        <dbReference type="Pfam" id="PF12704"/>
    </source>
</evidence>
<dbReference type="EMBL" id="FODN01000002">
    <property type="protein sequence ID" value="SEO01501.1"/>
    <property type="molecule type" value="Genomic_DNA"/>
</dbReference>
<evidence type="ECO:0000313" key="10">
    <source>
        <dbReference type="Proteomes" id="UP000198657"/>
    </source>
</evidence>
<dbReference type="Pfam" id="PF02687">
    <property type="entry name" value="FtsX"/>
    <property type="match status" value="2"/>
</dbReference>
<name>A0A1H8L8S1_9FLAO</name>
<gene>
    <name evidence="9" type="ORF">SAMN04487942_1573</name>
</gene>
<dbReference type="InterPro" id="IPR003838">
    <property type="entry name" value="ABC3_permease_C"/>
</dbReference>
<dbReference type="STRING" id="604089.SAMN04487942_1573"/>
<feature type="domain" description="MacB-like periplasmic core" evidence="8">
    <location>
        <begin position="21"/>
        <end position="233"/>
    </location>
</feature>
<protein>
    <submittedName>
        <fullName evidence="9">Putative ABC transport system permease protein</fullName>
    </submittedName>
</protein>
<feature type="domain" description="ABC3 transporter permease C-terminal" evidence="7">
    <location>
        <begin position="295"/>
        <end position="405"/>
    </location>
</feature>
<dbReference type="AlphaFoldDB" id="A0A1H8L8S1"/>
<dbReference type="Proteomes" id="UP000198657">
    <property type="component" value="Unassembled WGS sequence"/>
</dbReference>
<evidence type="ECO:0000256" key="4">
    <source>
        <dbReference type="ARBA" id="ARBA00022989"/>
    </source>
</evidence>
<accession>A0A1H8L8S1</accession>
<dbReference type="Pfam" id="PF12704">
    <property type="entry name" value="MacB_PCD"/>
    <property type="match status" value="2"/>
</dbReference>
<feature type="transmembrane region" description="Helical" evidence="6">
    <location>
        <begin position="20"/>
        <end position="41"/>
    </location>
</feature>
<evidence type="ECO:0000313" key="9">
    <source>
        <dbReference type="EMBL" id="SEO01501.1"/>
    </source>
</evidence>
<feature type="transmembrane region" description="Helical" evidence="6">
    <location>
        <begin position="380"/>
        <end position="403"/>
    </location>
</feature>
<dbReference type="InterPro" id="IPR025857">
    <property type="entry name" value="MacB_PCD"/>
</dbReference>
<dbReference type="OrthoDB" id="8740261at2"/>
<dbReference type="PANTHER" id="PTHR30572">
    <property type="entry name" value="MEMBRANE COMPONENT OF TRANSPORTER-RELATED"/>
    <property type="match status" value="1"/>
</dbReference>
<feature type="domain" description="ABC3 transporter permease C-terminal" evidence="7">
    <location>
        <begin position="690"/>
        <end position="801"/>
    </location>
</feature>
<evidence type="ECO:0000259" key="7">
    <source>
        <dbReference type="Pfam" id="PF02687"/>
    </source>
</evidence>
<feature type="transmembrane region" description="Helical" evidence="6">
    <location>
        <begin position="424"/>
        <end position="448"/>
    </location>
</feature>
<feature type="transmembrane region" description="Helical" evidence="6">
    <location>
        <begin position="772"/>
        <end position="791"/>
    </location>
</feature>
<dbReference type="GO" id="GO:0005886">
    <property type="term" value="C:plasma membrane"/>
    <property type="evidence" value="ECO:0007669"/>
    <property type="project" value="UniProtKB-SubCell"/>
</dbReference>
<feature type="transmembrane region" description="Helical" evidence="6">
    <location>
        <begin position="339"/>
        <end position="360"/>
    </location>
</feature>
<evidence type="ECO:0000256" key="5">
    <source>
        <dbReference type="ARBA" id="ARBA00023136"/>
    </source>
</evidence>
<feature type="transmembrane region" description="Helical" evidence="6">
    <location>
        <begin position="738"/>
        <end position="757"/>
    </location>
</feature>
<sequence>MLKNWITIFLYHLKNNKLFAALNVLGLAIGIAGLIFALLYWNDEQSYNAWNPEKEKIFQVLVEMADGKVLANQPPILKSLLEQDPEIETILFSKGDYVNDRIYYNEKSVELDKIINVQSTFFSFFPFKIIKGDAISALKDETSIAISEDIAKRVFGDENPIGKQVKVFYGMFVVRAVYQIPGNSSIAPELLIDRIGRDFDSNKVQRDIFNFKVFLKLKDPSKAEDIKKKIEQIYYNELTLNNAKEQGITPDEVIKRDGRIKIILEPLSRARLHSVVDGYPEGRGNYQFLLIMAGLSVLILILSIVNYVNMATANAIKRAKEVGVRKIVGASRGNIISQFIFETILMSSFSILLGLVIVELGLPYYNEFLEKELIIKGSEFYLQLLVIFMITVMVAGIFPAVYVSNFETLKVLKGNFGRSKSGVWLRNGMLVLQFSIATFFIIGSHIVYQQVNYLSNKDLGFKGDQVMSITFTPPASDYYQEAPLLQNIFNRYITIKRELSKIKGVEQASTGIVKFGDGAMSSNVAYKEVNFQGQNMAVDFGMLDMMKIKVIKGRGLDEKFASDTINSVIINETALKMMKEKNPLGKEIELLGKKLKIVGVVKDFNLFSPEDQVPPMTIFHATSFNMSYSAIRRVYVKLKGDDMENTIADIEKLWASKVNTEYPFKYDFVDKEYARTYETYVKQKNLFSLLNIVVIGIALFGLFALASYSIQSRMKEIAIRKTLGAETNTLLKELSKQYILYCAIGFLIALFPVYYLLNKWLENFAFRIDMTVFPFIFGFIILLILTLVIVLSKAYQATKTDVLKYLKYE</sequence>
<evidence type="ECO:0000256" key="2">
    <source>
        <dbReference type="ARBA" id="ARBA00022475"/>
    </source>
</evidence>
<organism evidence="9 10">
    <name type="scientific">Flavobacterium sinopsychrotolerans</name>
    <dbReference type="NCBI Taxonomy" id="604089"/>
    <lineage>
        <taxon>Bacteria</taxon>
        <taxon>Pseudomonadati</taxon>
        <taxon>Bacteroidota</taxon>
        <taxon>Flavobacteriia</taxon>
        <taxon>Flavobacteriales</taxon>
        <taxon>Flavobacteriaceae</taxon>
        <taxon>Flavobacterium</taxon>
    </lineage>
</organism>
<evidence type="ECO:0000256" key="1">
    <source>
        <dbReference type="ARBA" id="ARBA00004651"/>
    </source>
</evidence>
<feature type="transmembrane region" description="Helical" evidence="6">
    <location>
        <begin position="288"/>
        <end position="308"/>
    </location>
</feature>
<proteinExistence type="predicted"/>
<dbReference type="GO" id="GO:0022857">
    <property type="term" value="F:transmembrane transporter activity"/>
    <property type="evidence" value="ECO:0007669"/>
    <property type="project" value="TreeGrafter"/>
</dbReference>
<dbReference type="PANTHER" id="PTHR30572:SF18">
    <property type="entry name" value="ABC-TYPE MACROLIDE FAMILY EXPORT SYSTEM PERMEASE COMPONENT 2"/>
    <property type="match status" value="1"/>
</dbReference>
<dbReference type="InterPro" id="IPR050250">
    <property type="entry name" value="Macrolide_Exporter_MacB"/>
</dbReference>
<evidence type="ECO:0000256" key="3">
    <source>
        <dbReference type="ARBA" id="ARBA00022692"/>
    </source>
</evidence>
<dbReference type="RefSeq" id="WP_091168721.1">
    <property type="nucleotide sequence ID" value="NZ_CBCSFM010000002.1"/>
</dbReference>
<keyword evidence="2" id="KW-1003">Cell membrane</keyword>
<keyword evidence="5 6" id="KW-0472">Membrane</keyword>